<comment type="caution">
    <text evidence="7">The sequence shown here is derived from an EMBL/GenBank/DDBJ whole genome shotgun (WGS) entry which is preliminary data.</text>
</comment>
<dbReference type="Proteomes" id="UP001259347">
    <property type="component" value="Unassembled WGS sequence"/>
</dbReference>
<proteinExistence type="predicted"/>
<evidence type="ECO:0000256" key="1">
    <source>
        <dbReference type="ARBA" id="ARBA00004651"/>
    </source>
</evidence>
<feature type="transmembrane region" description="Helical" evidence="6">
    <location>
        <begin position="335"/>
        <end position="358"/>
    </location>
</feature>
<comment type="subcellular location">
    <subcellularLocation>
        <location evidence="1">Cell membrane</location>
        <topology evidence="1">Multi-pass membrane protein</topology>
    </subcellularLocation>
</comment>
<dbReference type="EMBL" id="JAVDUM010000016">
    <property type="protein sequence ID" value="MDR6868649.1"/>
    <property type="molecule type" value="Genomic_DNA"/>
</dbReference>
<feature type="transmembrane region" description="Helical" evidence="6">
    <location>
        <begin position="245"/>
        <end position="265"/>
    </location>
</feature>
<reference evidence="7 8" key="1">
    <citation type="submission" date="2023-07" db="EMBL/GenBank/DDBJ databases">
        <title>Sorghum-associated microbial communities from plants grown in Nebraska, USA.</title>
        <authorList>
            <person name="Schachtman D."/>
        </authorList>
    </citation>
    <scope>NUCLEOTIDE SEQUENCE [LARGE SCALE GENOMIC DNA]</scope>
    <source>
        <strain evidence="7 8">2980</strain>
    </source>
</reference>
<keyword evidence="8" id="KW-1185">Reference proteome</keyword>
<evidence type="ECO:0000256" key="3">
    <source>
        <dbReference type="ARBA" id="ARBA00022692"/>
    </source>
</evidence>
<feature type="transmembrane region" description="Helical" evidence="6">
    <location>
        <begin position="173"/>
        <end position="191"/>
    </location>
</feature>
<gene>
    <name evidence="7" type="ORF">J2Y69_003273</name>
</gene>
<dbReference type="SUPFAM" id="SSF103473">
    <property type="entry name" value="MFS general substrate transporter"/>
    <property type="match status" value="1"/>
</dbReference>
<evidence type="ECO:0000256" key="6">
    <source>
        <dbReference type="SAM" id="Phobius"/>
    </source>
</evidence>
<dbReference type="PANTHER" id="PTHR23513">
    <property type="entry name" value="INTEGRAL MEMBRANE EFFLUX PROTEIN-RELATED"/>
    <property type="match status" value="1"/>
</dbReference>
<evidence type="ECO:0000313" key="7">
    <source>
        <dbReference type="EMBL" id="MDR6868649.1"/>
    </source>
</evidence>
<organism evidence="7 8">
    <name type="scientific">Microbacterium resistens</name>
    <dbReference type="NCBI Taxonomy" id="156977"/>
    <lineage>
        <taxon>Bacteria</taxon>
        <taxon>Bacillati</taxon>
        <taxon>Actinomycetota</taxon>
        <taxon>Actinomycetes</taxon>
        <taxon>Micrococcales</taxon>
        <taxon>Microbacteriaceae</taxon>
        <taxon>Microbacterium</taxon>
    </lineage>
</organism>
<dbReference type="PANTHER" id="PTHR23513:SF6">
    <property type="entry name" value="MAJOR FACILITATOR SUPERFAMILY ASSOCIATED DOMAIN-CONTAINING PROTEIN"/>
    <property type="match status" value="1"/>
</dbReference>
<feature type="transmembrane region" description="Helical" evidence="6">
    <location>
        <begin position="39"/>
        <end position="60"/>
    </location>
</feature>
<protein>
    <submittedName>
        <fullName evidence="7">MFS family permease</fullName>
    </submittedName>
</protein>
<evidence type="ECO:0000256" key="2">
    <source>
        <dbReference type="ARBA" id="ARBA00022475"/>
    </source>
</evidence>
<keyword evidence="3 6" id="KW-0812">Transmembrane</keyword>
<keyword evidence="5 6" id="KW-0472">Membrane</keyword>
<name>A0ABU1SGA3_9MICO</name>
<keyword evidence="2" id="KW-1003">Cell membrane</keyword>
<evidence type="ECO:0000256" key="4">
    <source>
        <dbReference type="ARBA" id="ARBA00022989"/>
    </source>
</evidence>
<feature type="transmembrane region" description="Helical" evidence="6">
    <location>
        <begin position="277"/>
        <end position="295"/>
    </location>
</feature>
<dbReference type="Gene3D" id="1.20.1250.20">
    <property type="entry name" value="MFS general substrate transporter like domains"/>
    <property type="match status" value="1"/>
</dbReference>
<feature type="transmembrane region" description="Helical" evidence="6">
    <location>
        <begin position="212"/>
        <end position="233"/>
    </location>
</feature>
<feature type="transmembrane region" description="Helical" evidence="6">
    <location>
        <begin position="301"/>
        <end position="323"/>
    </location>
</feature>
<evidence type="ECO:0000256" key="5">
    <source>
        <dbReference type="ARBA" id="ARBA00023136"/>
    </source>
</evidence>
<dbReference type="InterPro" id="IPR036259">
    <property type="entry name" value="MFS_trans_sf"/>
</dbReference>
<feature type="transmembrane region" description="Helical" evidence="6">
    <location>
        <begin position="364"/>
        <end position="385"/>
    </location>
</feature>
<evidence type="ECO:0000313" key="8">
    <source>
        <dbReference type="Proteomes" id="UP001259347"/>
    </source>
</evidence>
<dbReference type="RefSeq" id="WP_310022676.1">
    <property type="nucleotide sequence ID" value="NZ_JAVDUM010000016.1"/>
</dbReference>
<sequence>MPSRRGVLTLLIASFLVDLSARAAFVALPLIVLTVTGSVTFTGVVSGAIAVPLLVSPLWARRLRQWAARPRTLALCSAVEAVGALLVPLGAMVGLLPLWLLVVAGVVIGSGRTLTLPARQALLADVQQQRVGTPIGVLAWQEAASRATSVLGPALGAVAVAAGQGLALMFAEVVAMLVAAVMTAAVATPHLPRDTAEGAPGIVRALRGQRDIALGWVIRGAAGATWFAFSLGLALDGARRGTPGITYAIGIGAYGLGAVLATLAVGRRRRFVPSLGTAALGWSVNGLAWVLMGVWPEPLGYATGGLLGGVGAATGFATITRLIGERTAGGQRRSLLAGQLLVVESATAMGMFVGGALLQSWGVSMTFVVTGALLLAVAAPIGMLARSWSPDRREAG</sequence>
<accession>A0ABU1SGA3</accession>
<keyword evidence="4 6" id="KW-1133">Transmembrane helix</keyword>